<keyword evidence="5" id="KW-0227">DNA damage</keyword>
<sequence length="315" mass="34477">MIPGLAWAWLAFFLGVWGLGERLGERTVPTLLLAYAPPVLLLLPTLLILVLALWHARVSRRALLPALLTLALWPLYAGLVWNTPQANPTDAITLLTYNLAGATQGRPERLAAEIRAADADIVTLQETEGVDVDLTRELLALLPEYEHAQAAESRELLTLSRFPVVGTRAVTLPETTRIFLVTTLNTPQGKLTVINVHFSTVLVSRVLQGQVGPTQSRREAQLDILRRETAGLERVIVAGDFNTPPRGVMYRDLQRMFSGAWAEAGGGLGWTFPSASPALRIDHIFSRGLRPVRAEVLDAGGSDHRAVRAVLTWEG</sequence>
<gene>
    <name evidence="11" type="ORF">EJ104_07355</name>
</gene>
<keyword evidence="12" id="KW-1185">Reference proteome</keyword>
<keyword evidence="6" id="KW-0378">Hydrolase</keyword>
<dbReference type="AlphaFoldDB" id="A0A3S0I496"/>
<dbReference type="GO" id="GO:0046872">
    <property type="term" value="F:metal ion binding"/>
    <property type="evidence" value="ECO:0007669"/>
    <property type="project" value="UniProtKB-KW"/>
</dbReference>
<accession>A0A3S0I496</accession>
<keyword evidence="9" id="KW-0472">Membrane</keyword>
<evidence type="ECO:0000256" key="6">
    <source>
        <dbReference type="ARBA" id="ARBA00022801"/>
    </source>
</evidence>
<keyword evidence="9" id="KW-0812">Transmembrane</keyword>
<keyword evidence="9" id="KW-1133">Transmembrane helix</keyword>
<evidence type="ECO:0000256" key="7">
    <source>
        <dbReference type="ARBA" id="ARBA00022842"/>
    </source>
</evidence>
<evidence type="ECO:0000256" key="9">
    <source>
        <dbReference type="SAM" id="Phobius"/>
    </source>
</evidence>
<dbReference type="GO" id="GO:0004518">
    <property type="term" value="F:nuclease activity"/>
    <property type="evidence" value="ECO:0007669"/>
    <property type="project" value="UniProtKB-KW"/>
</dbReference>
<evidence type="ECO:0000256" key="3">
    <source>
        <dbReference type="ARBA" id="ARBA00022722"/>
    </source>
</evidence>
<dbReference type="SUPFAM" id="SSF56219">
    <property type="entry name" value="DNase I-like"/>
    <property type="match status" value="1"/>
</dbReference>
<dbReference type="Proteomes" id="UP000277766">
    <property type="component" value="Unassembled WGS sequence"/>
</dbReference>
<evidence type="ECO:0000313" key="11">
    <source>
        <dbReference type="EMBL" id="RTR27086.1"/>
    </source>
</evidence>
<dbReference type="GO" id="GO:0016787">
    <property type="term" value="F:hydrolase activity"/>
    <property type="evidence" value="ECO:0007669"/>
    <property type="project" value="UniProtKB-KW"/>
</dbReference>
<dbReference type="PANTHER" id="PTHR15822:SF4">
    <property type="entry name" value="TYROSYL-DNA PHOSPHODIESTERASE 2"/>
    <property type="match status" value="1"/>
</dbReference>
<proteinExistence type="predicted"/>
<keyword evidence="7" id="KW-0460">Magnesium</keyword>
<dbReference type="PANTHER" id="PTHR15822">
    <property type="entry name" value="TRAF AND TNF RECEPTOR-ASSOCIATED PROTEIN"/>
    <property type="match status" value="1"/>
</dbReference>
<protein>
    <recommendedName>
        <fullName evidence="10">Endonuclease/exonuclease/phosphatase domain-containing protein</fullName>
    </recommendedName>
</protein>
<dbReference type="Pfam" id="PF03372">
    <property type="entry name" value="Exo_endo_phos"/>
    <property type="match status" value="1"/>
</dbReference>
<dbReference type="Gene3D" id="3.60.10.10">
    <property type="entry name" value="Endonuclease/exonuclease/phosphatase"/>
    <property type="match status" value="1"/>
</dbReference>
<organism evidence="11 12">
    <name type="scientific">Deinococcus radiophilus</name>
    <dbReference type="NCBI Taxonomy" id="32062"/>
    <lineage>
        <taxon>Bacteria</taxon>
        <taxon>Thermotogati</taxon>
        <taxon>Deinococcota</taxon>
        <taxon>Deinococci</taxon>
        <taxon>Deinococcales</taxon>
        <taxon>Deinococcaceae</taxon>
        <taxon>Deinococcus</taxon>
    </lineage>
</organism>
<keyword evidence="8" id="KW-0234">DNA repair</keyword>
<evidence type="ECO:0000256" key="4">
    <source>
        <dbReference type="ARBA" id="ARBA00022723"/>
    </source>
</evidence>
<name>A0A3S0I496_9DEIO</name>
<dbReference type="InterPro" id="IPR036691">
    <property type="entry name" value="Endo/exonu/phosph_ase_sf"/>
</dbReference>
<feature type="domain" description="Endonuclease/exonuclease/phosphatase" evidence="10">
    <location>
        <begin position="95"/>
        <end position="304"/>
    </location>
</feature>
<comment type="cofactor">
    <cofactor evidence="1">
        <name>Mn(2+)</name>
        <dbReference type="ChEBI" id="CHEBI:29035"/>
    </cofactor>
</comment>
<dbReference type="GO" id="GO:0006281">
    <property type="term" value="P:DNA repair"/>
    <property type="evidence" value="ECO:0007669"/>
    <property type="project" value="UniProtKB-KW"/>
</dbReference>
<comment type="cofactor">
    <cofactor evidence="2">
        <name>Mg(2+)</name>
        <dbReference type="ChEBI" id="CHEBI:18420"/>
    </cofactor>
</comment>
<evidence type="ECO:0000259" key="10">
    <source>
        <dbReference type="Pfam" id="PF03372"/>
    </source>
</evidence>
<dbReference type="RefSeq" id="WP_126352108.1">
    <property type="nucleotide sequence ID" value="NZ_CP086380.1"/>
</dbReference>
<evidence type="ECO:0000256" key="5">
    <source>
        <dbReference type="ARBA" id="ARBA00022763"/>
    </source>
</evidence>
<feature type="transmembrane region" description="Helical" evidence="9">
    <location>
        <begin position="62"/>
        <end position="81"/>
    </location>
</feature>
<dbReference type="EMBL" id="RXPE01000012">
    <property type="protein sequence ID" value="RTR27086.1"/>
    <property type="molecule type" value="Genomic_DNA"/>
</dbReference>
<feature type="transmembrane region" description="Helical" evidence="9">
    <location>
        <begin position="34"/>
        <end position="55"/>
    </location>
</feature>
<keyword evidence="4" id="KW-0479">Metal-binding</keyword>
<reference evidence="11 12" key="1">
    <citation type="submission" date="2018-12" db="EMBL/GenBank/DDBJ databases">
        <title>Deinococcus radiophilus ATCC 27603 genome sequencing and assembly.</title>
        <authorList>
            <person name="Maclea K.S."/>
            <person name="Maynard C.R."/>
        </authorList>
    </citation>
    <scope>NUCLEOTIDE SEQUENCE [LARGE SCALE GENOMIC DNA]</scope>
    <source>
        <strain evidence="11 12">ATCC 27603</strain>
    </source>
</reference>
<evidence type="ECO:0000313" key="12">
    <source>
        <dbReference type="Proteomes" id="UP000277766"/>
    </source>
</evidence>
<evidence type="ECO:0000256" key="8">
    <source>
        <dbReference type="ARBA" id="ARBA00023204"/>
    </source>
</evidence>
<evidence type="ECO:0000256" key="1">
    <source>
        <dbReference type="ARBA" id="ARBA00001936"/>
    </source>
</evidence>
<keyword evidence="3" id="KW-0540">Nuclease</keyword>
<comment type="caution">
    <text evidence="11">The sequence shown here is derived from an EMBL/GenBank/DDBJ whole genome shotgun (WGS) entry which is preliminary data.</text>
</comment>
<dbReference type="OrthoDB" id="9813425at2"/>
<evidence type="ECO:0000256" key="2">
    <source>
        <dbReference type="ARBA" id="ARBA00001946"/>
    </source>
</evidence>
<dbReference type="InterPro" id="IPR051547">
    <property type="entry name" value="TDP2-like"/>
</dbReference>
<dbReference type="InterPro" id="IPR005135">
    <property type="entry name" value="Endo/exonuclease/phosphatase"/>
</dbReference>